<evidence type="ECO:0000313" key="3">
    <source>
        <dbReference type="Proteomes" id="UP001170624"/>
    </source>
</evidence>
<organism evidence="2 3">
    <name type="scientific">Photobacterium sanguinicancri</name>
    <dbReference type="NCBI Taxonomy" id="875932"/>
    <lineage>
        <taxon>Bacteria</taxon>
        <taxon>Pseudomonadati</taxon>
        <taxon>Pseudomonadota</taxon>
        <taxon>Gammaproteobacteria</taxon>
        <taxon>Vibrionales</taxon>
        <taxon>Vibrionaceae</taxon>
        <taxon>Photobacterium</taxon>
    </lineage>
</organism>
<dbReference type="Proteomes" id="UP001170624">
    <property type="component" value="Unassembled WGS sequence"/>
</dbReference>
<name>A0AAW7YCP5_9GAMM</name>
<keyword evidence="1" id="KW-1133">Transmembrane helix</keyword>
<dbReference type="EMBL" id="JAUOPU010000066">
    <property type="protein sequence ID" value="MDO6545516.1"/>
    <property type="molecule type" value="Genomic_DNA"/>
</dbReference>
<feature type="transmembrane region" description="Helical" evidence="1">
    <location>
        <begin position="38"/>
        <end position="62"/>
    </location>
</feature>
<dbReference type="RefSeq" id="WP_303502270.1">
    <property type="nucleotide sequence ID" value="NZ_JAUOPU010000066.1"/>
</dbReference>
<keyword evidence="1" id="KW-0812">Transmembrane</keyword>
<evidence type="ECO:0000256" key="1">
    <source>
        <dbReference type="SAM" id="Phobius"/>
    </source>
</evidence>
<feature type="transmembrane region" description="Helical" evidence="1">
    <location>
        <begin position="5"/>
        <end position="26"/>
    </location>
</feature>
<keyword evidence="1" id="KW-0472">Membrane</keyword>
<reference evidence="2" key="1">
    <citation type="submission" date="2023-07" db="EMBL/GenBank/DDBJ databases">
        <title>Genome content predicts the carbon catabolic preferences of heterotrophic bacteria.</title>
        <authorList>
            <person name="Gralka M."/>
        </authorList>
    </citation>
    <scope>NUCLEOTIDE SEQUENCE</scope>
    <source>
        <strain evidence="2">G2M05</strain>
    </source>
</reference>
<sequence length="214" mass="24510">MKKYYFLGVGTILFVGAFYFLVMVVIGKQSLSVDTSVWGAFGSYFGGISGPILSFLAFVILAKTLIIQQSMSSSQEEQQVRQRQFSELELCYKNLERLEVQFDEMINKRAGKLRGKTIRDVLDTVEDKIDKNDPNVKEAASSIIISLVFISYYVADIENRLKEYYPDDSEFSTLSFKQYWILKYRPLTKNCLLIIPDTTLTKQQRQCLLDGLAV</sequence>
<proteinExistence type="predicted"/>
<accession>A0AAW7YCP5</accession>
<comment type="caution">
    <text evidence="2">The sequence shown here is derived from an EMBL/GenBank/DDBJ whole genome shotgun (WGS) entry which is preliminary data.</text>
</comment>
<protein>
    <recommendedName>
        <fullName evidence="4">DUF4760 domain-containing protein</fullName>
    </recommendedName>
</protein>
<evidence type="ECO:0000313" key="2">
    <source>
        <dbReference type="EMBL" id="MDO6545516.1"/>
    </source>
</evidence>
<dbReference type="AlphaFoldDB" id="A0AAW7YCP5"/>
<evidence type="ECO:0008006" key="4">
    <source>
        <dbReference type="Google" id="ProtNLM"/>
    </source>
</evidence>
<gene>
    <name evidence="2" type="ORF">Q4568_23580</name>
</gene>